<dbReference type="EMBL" id="JARBHB010000003">
    <property type="protein sequence ID" value="KAJ8891041.1"/>
    <property type="molecule type" value="Genomic_DNA"/>
</dbReference>
<reference evidence="2 3" key="1">
    <citation type="submission" date="2023-02" db="EMBL/GenBank/DDBJ databases">
        <title>LHISI_Scaffold_Assembly.</title>
        <authorList>
            <person name="Stuart O.P."/>
            <person name="Cleave R."/>
            <person name="Magrath M.J.L."/>
            <person name="Mikheyev A.S."/>
        </authorList>
    </citation>
    <scope>NUCLEOTIDE SEQUENCE [LARGE SCALE GENOMIC DNA]</scope>
    <source>
        <strain evidence="2">Daus_M_001</strain>
        <tissue evidence="2">Leg muscle</tissue>
    </source>
</reference>
<feature type="compositionally biased region" description="Low complexity" evidence="1">
    <location>
        <begin position="104"/>
        <end position="118"/>
    </location>
</feature>
<feature type="compositionally biased region" description="Basic and acidic residues" evidence="1">
    <location>
        <begin position="77"/>
        <end position="90"/>
    </location>
</feature>
<proteinExistence type="predicted"/>
<evidence type="ECO:0000256" key="1">
    <source>
        <dbReference type="SAM" id="MobiDB-lite"/>
    </source>
</evidence>
<evidence type="ECO:0000313" key="2">
    <source>
        <dbReference type="EMBL" id="KAJ8891041.1"/>
    </source>
</evidence>
<feature type="compositionally biased region" description="Basic and acidic residues" evidence="1">
    <location>
        <begin position="7"/>
        <end position="16"/>
    </location>
</feature>
<name>A0ABQ9I324_9NEOP</name>
<sequence length="162" mass="17582">MRGGGRGKREILEKTRRPAASSGVKSAWIQFACYTGAIPTYENREATAPGIEPRCAQRGLESRRGEKRGDYGAAPECKGKWEREIPEKTHRPAASSGTITTYESQGAAPSGSEPGSPSRLDSTVLCRNLSIPTVHWLSVVTVEGDDWASILQEVSYTVWTNG</sequence>
<dbReference type="Proteomes" id="UP001159363">
    <property type="component" value="Chromosome 3"/>
</dbReference>
<organism evidence="2 3">
    <name type="scientific">Dryococelus australis</name>
    <dbReference type="NCBI Taxonomy" id="614101"/>
    <lineage>
        <taxon>Eukaryota</taxon>
        <taxon>Metazoa</taxon>
        <taxon>Ecdysozoa</taxon>
        <taxon>Arthropoda</taxon>
        <taxon>Hexapoda</taxon>
        <taxon>Insecta</taxon>
        <taxon>Pterygota</taxon>
        <taxon>Neoptera</taxon>
        <taxon>Polyneoptera</taxon>
        <taxon>Phasmatodea</taxon>
        <taxon>Verophasmatodea</taxon>
        <taxon>Anareolatae</taxon>
        <taxon>Phasmatidae</taxon>
        <taxon>Eurycanthinae</taxon>
        <taxon>Dryococelus</taxon>
    </lineage>
</organism>
<comment type="caution">
    <text evidence="2">The sequence shown here is derived from an EMBL/GenBank/DDBJ whole genome shotgun (WGS) entry which is preliminary data.</text>
</comment>
<evidence type="ECO:0000313" key="3">
    <source>
        <dbReference type="Proteomes" id="UP001159363"/>
    </source>
</evidence>
<gene>
    <name evidence="2" type="ORF">PR048_010550</name>
</gene>
<accession>A0ABQ9I324</accession>
<keyword evidence="3" id="KW-1185">Reference proteome</keyword>
<feature type="compositionally biased region" description="Basic and acidic residues" evidence="1">
    <location>
        <begin position="60"/>
        <end position="70"/>
    </location>
</feature>
<feature type="region of interest" description="Disordered" evidence="1">
    <location>
        <begin position="55"/>
        <end position="119"/>
    </location>
</feature>
<protein>
    <submittedName>
        <fullName evidence="2">Uncharacterized protein</fullName>
    </submittedName>
</protein>
<feature type="region of interest" description="Disordered" evidence="1">
    <location>
        <begin position="1"/>
        <end position="22"/>
    </location>
</feature>